<dbReference type="Proteomes" id="UP000269396">
    <property type="component" value="Unassembled WGS sequence"/>
</dbReference>
<dbReference type="InterPro" id="IPR019184">
    <property type="entry name" value="Uncharacterised_TM-17"/>
</dbReference>
<dbReference type="EMBL" id="UZAL01031691">
    <property type="protein sequence ID" value="VDP58919.1"/>
    <property type="molecule type" value="Genomic_DNA"/>
</dbReference>
<evidence type="ECO:0000256" key="2">
    <source>
        <dbReference type="ARBA" id="ARBA00022692"/>
    </source>
</evidence>
<keyword evidence="3" id="KW-1133">Transmembrane helix</keyword>
<keyword evidence="2" id="KW-0812">Transmembrane</keyword>
<gene>
    <name evidence="5" type="ORF">SMTD_LOCUS11688</name>
</gene>
<dbReference type="Pfam" id="PF09799">
    <property type="entry name" value="Transmemb_17"/>
    <property type="match status" value="1"/>
</dbReference>
<evidence type="ECO:0000256" key="4">
    <source>
        <dbReference type="ARBA" id="ARBA00023136"/>
    </source>
</evidence>
<sequence>MLLVPAVHVLLNKCGHYLVFSFFVLEVLLYVYKSYYFHFGSSACVEELFILFGWLVSEIAKHFFGSLIFDPNGISKPAYISSLVFYIPSALGGTFFLFWQSFVTQIEVVTCSTLLCFNCLQFVISLVVIIPNRKNPN</sequence>
<evidence type="ECO:0000256" key="1">
    <source>
        <dbReference type="ARBA" id="ARBA00004141"/>
    </source>
</evidence>
<proteinExistence type="predicted"/>
<evidence type="ECO:0000313" key="5">
    <source>
        <dbReference type="EMBL" id="VDP58919.1"/>
    </source>
</evidence>
<accession>A0A183PBF2</accession>
<evidence type="ECO:0000313" key="6">
    <source>
        <dbReference type="Proteomes" id="UP000269396"/>
    </source>
</evidence>
<keyword evidence="6" id="KW-1185">Reference proteome</keyword>
<evidence type="ECO:0000256" key="3">
    <source>
        <dbReference type="ARBA" id="ARBA00022989"/>
    </source>
</evidence>
<keyword evidence="4" id="KW-0472">Membrane</keyword>
<reference evidence="5 6" key="1">
    <citation type="submission" date="2018-11" db="EMBL/GenBank/DDBJ databases">
        <authorList>
            <consortium name="Pathogen Informatics"/>
        </authorList>
    </citation>
    <scope>NUCLEOTIDE SEQUENCE [LARGE SCALE GENOMIC DNA]</scope>
    <source>
        <strain>Denwood</strain>
        <strain evidence="6">Zambia</strain>
    </source>
</reference>
<comment type="subcellular location">
    <subcellularLocation>
        <location evidence="1">Membrane</location>
        <topology evidence="1">Multi-pass membrane protein</topology>
    </subcellularLocation>
</comment>
<dbReference type="AlphaFoldDB" id="A0A183PBF2"/>
<name>A0A183PBF2_9TREM</name>
<protein>
    <submittedName>
        <fullName evidence="5">Uncharacterized protein</fullName>
    </submittedName>
</protein>
<organism evidence="5 6">
    <name type="scientific">Schistosoma mattheei</name>
    <dbReference type="NCBI Taxonomy" id="31246"/>
    <lineage>
        <taxon>Eukaryota</taxon>
        <taxon>Metazoa</taxon>
        <taxon>Spiralia</taxon>
        <taxon>Lophotrochozoa</taxon>
        <taxon>Platyhelminthes</taxon>
        <taxon>Trematoda</taxon>
        <taxon>Digenea</taxon>
        <taxon>Strigeidida</taxon>
        <taxon>Schistosomatoidea</taxon>
        <taxon>Schistosomatidae</taxon>
        <taxon>Schistosoma</taxon>
    </lineage>
</organism>
<dbReference type="GO" id="GO:0016020">
    <property type="term" value="C:membrane"/>
    <property type="evidence" value="ECO:0007669"/>
    <property type="project" value="UniProtKB-SubCell"/>
</dbReference>